<dbReference type="EMBL" id="JAHLFG010000021">
    <property type="protein sequence ID" value="MBU3826218.1"/>
    <property type="molecule type" value="Genomic_DNA"/>
</dbReference>
<accession>A0A9E2NRK8</accession>
<comment type="caution">
    <text evidence="1">The sequence shown here is derived from an EMBL/GenBank/DDBJ whole genome shotgun (WGS) entry which is preliminary data.</text>
</comment>
<reference evidence="1" key="2">
    <citation type="submission" date="2021-04" db="EMBL/GenBank/DDBJ databases">
        <authorList>
            <person name="Gilroy R."/>
        </authorList>
    </citation>
    <scope>NUCLEOTIDE SEQUENCE</scope>
    <source>
        <strain evidence="1">687</strain>
    </source>
</reference>
<name>A0A9E2NRK8_9GAMM</name>
<gene>
    <name evidence="1" type="ORF">IAA31_01815</name>
</gene>
<protein>
    <submittedName>
        <fullName evidence="1">Uncharacterized protein</fullName>
    </submittedName>
</protein>
<proteinExistence type="predicted"/>
<evidence type="ECO:0000313" key="1">
    <source>
        <dbReference type="EMBL" id="MBU3826218.1"/>
    </source>
</evidence>
<dbReference type="Proteomes" id="UP000824150">
    <property type="component" value="Unassembled WGS sequence"/>
</dbReference>
<evidence type="ECO:0000313" key="2">
    <source>
        <dbReference type="Proteomes" id="UP000824150"/>
    </source>
</evidence>
<reference evidence="1" key="1">
    <citation type="journal article" date="2021" name="PeerJ">
        <title>Extensive microbial diversity within the chicken gut microbiome revealed by metagenomics and culture.</title>
        <authorList>
            <person name="Gilroy R."/>
            <person name="Ravi A."/>
            <person name="Getino M."/>
            <person name="Pursley I."/>
            <person name="Horton D.L."/>
            <person name="Alikhan N.F."/>
            <person name="Baker D."/>
            <person name="Gharbi K."/>
            <person name="Hall N."/>
            <person name="Watson M."/>
            <person name="Adriaenssens E.M."/>
            <person name="Foster-Nyarko E."/>
            <person name="Jarju S."/>
            <person name="Secka A."/>
            <person name="Antonio M."/>
            <person name="Oren A."/>
            <person name="Chaudhuri R.R."/>
            <person name="La Ragione R."/>
            <person name="Hildebrand F."/>
            <person name="Pallen M.J."/>
        </authorList>
    </citation>
    <scope>NUCLEOTIDE SEQUENCE</scope>
    <source>
        <strain evidence="1">687</strain>
    </source>
</reference>
<sequence length="85" mass="9500">MSTKAVFPEGSKLLATDYEHNGNLRAVLTEHAIPFTEISAQDVEHIKAHKIKTGDMVNDIEMTKMRLNISAIIAMNNCPDYVLRS</sequence>
<dbReference type="AlphaFoldDB" id="A0A9E2NRK8"/>
<organism evidence="1 2">
    <name type="scientific">Candidatus Anaerobiospirillum merdipullorum</name>
    <dbReference type="NCBI Taxonomy" id="2838450"/>
    <lineage>
        <taxon>Bacteria</taxon>
        <taxon>Pseudomonadati</taxon>
        <taxon>Pseudomonadota</taxon>
        <taxon>Gammaproteobacteria</taxon>
        <taxon>Aeromonadales</taxon>
        <taxon>Succinivibrionaceae</taxon>
        <taxon>Anaerobiospirillum</taxon>
    </lineage>
</organism>